<dbReference type="OrthoDB" id="378663at2"/>
<dbReference type="Proteomes" id="UP000219573">
    <property type="component" value="Unassembled WGS sequence"/>
</dbReference>
<dbReference type="AlphaFoldDB" id="A0A285H4V3"/>
<evidence type="ECO:0000313" key="3">
    <source>
        <dbReference type="Proteomes" id="UP000219573"/>
    </source>
</evidence>
<evidence type="ECO:0000256" key="1">
    <source>
        <dbReference type="SAM" id="Phobius"/>
    </source>
</evidence>
<reference evidence="3" key="1">
    <citation type="submission" date="2017-09" db="EMBL/GenBank/DDBJ databases">
        <authorList>
            <person name="Varghese N."/>
            <person name="Submissions S."/>
        </authorList>
    </citation>
    <scope>NUCLEOTIDE SEQUENCE [LARGE SCALE GENOMIC DNA]</scope>
    <source>
        <strain evidence="3">MSL47</strain>
    </source>
</reference>
<feature type="transmembrane region" description="Helical" evidence="1">
    <location>
        <begin position="177"/>
        <end position="197"/>
    </location>
</feature>
<dbReference type="STRING" id="1413210.U472_14265"/>
<name>A0A285H4V3_9FIRM</name>
<feature type="transmembrane region" description="Helical" evidence="1">
    <location>
        <begin position="236"/>
        <end position="255"/>
    </location>
</feature>
<feature type="transmembrane region" description="Helical" evidence="1">
    <location>
        <begin position="209"/>
        <end position="230"/>
    </location>
</feature>
<evidence type="ECO:0000313" key="2">
    <source>
        <dbReference type="EMBL" id="SNY30755.1"/>
    </source>
</evidence>
<sequence length="265" mass="31507">MFNWYLFLVILFVSIPGVLLNTPIFLRRKLVNKQISWLKRFLISFFSIIYSILKNLLIVSIFIVIGVLLNPIIKSDVPVFMAAIKKENLWQILRIELFYASVFGIIGAIIFIYFYYIFFRLRVNKESVAIMENLRLKRYLFGRVIYDGMIAEIIMRWGLLSTIIWAFNICLGKIDNYIVFISIITLGIMSGLKRLLLYFKEGCELTKPFIAIVYFSNLMTTLIFGILFWWRGLVSAMIAHMFFNLLWYPFDLYCYKQRKYNKNKR</sequence>
<feature type="transmembrane region" description="Helical" evidence="1">
    <location>
        <begin position="140"/>
        <end position="165"/>
    </location>
</feature>
<evidence type="ECO:0008006" key="4">
    <source>
        <dbReference type="Google" id="ProtNLM"/>
    </source>
</evidence>
<feature type="transmembrane region" description="Helical" evidence="1">
    <location>
        <begin position="97"/>
        <end position="119"/>
    </location>
</feature>
<keyword evidence="1" id="KW-1133">Transmembrane helix</keyword>
<keyword evidence="3" id="KW-1185">Reference proteome</keyword>
<keyword evidence="1" id="KW-0812">Transmembrane</keyword>
<keyword evidence="1" id="KW-0472">Membrane</keyword>
<feature type="transmembrane region" description="Helical" evidence="1">
    <location>
        <begin position="47"/>
        <end position="73"/>
    </location>
</feature>
<organism evidence="2 3">
    <name type="scientific">Orenia metallireducens</name>
    <dbReference type="NCBI Taxonomy" id="1413210"/>
    <lineage>
        <taxon>Bacteria</taxon>
        <taxon>Bacillati</taxon>
        <taxon>Bacillota</taxon>
        <taxon>Clostridia</taxon>
        <taxon>Halanaerobiales</taxon>
        <taxon>Halobacteroidaceae</taxon>
        <taxon>Orenia</taxon>
    </lineage>
</organism>
<feature type="transmembrane region" description="Helical" evidence="1">
    <location>
        <begin position="6"/>
        <end position="26"/>
    </location>
</feature>
<gene>
    <name evidence="2" type="ORF">SAMN06265827_11435</name>
</gene>
<dbReference type="RefSeq" id="WP_097018035.1">
    <property type="nucleotide sequence ID" value="NZ_OBDZ01000014.1"/>
</dbReference>
<accession>A0A285H4V3</accession>
<proteinExistence type="predicted"/>
<protein>
    <recommendedName>
        <fullName evidence="4">CAAX protease self-immunity</fullName>
    </recommendedName>
</protein>
<dbReference type="EMBL" id="OBDZ01000014">
    <property type="protein sequence ID" value="SNY30755.1"/>
    <property type="molecule type" value="Genomic_DNA"/>
</dbReference>